<keyword evidence="5" id="KW-0326">Glycosidase</keyword>
<dbReference type="Pfam" id="PF00933">
    <property type="entry name" value="Glyco_hydro_3"/>
    <property type="match status" value="1"/>
</dbReference>
<evidence type="ECO:0000256" key="6">
    <source>
        <dbReference type="SAM" id="SignalP"/>
    </source>
</evidence>
<protein>
    <recommendedName>
        <fullName evidence="3">beta-N-acetylhexosaminidase</fullName>
        <ecNumber evidence="3">3.2.1.52</ecNumber>
    </recommendedName>
</protein>
<comment type="similarity">
    <text evidence="2">Belongs to the glycosyl hydrolase 3 family.</text>
</comment>
<dbReference type="Gene3D" id="3.20.20.300">
    <property type="entry name" value="Glycoside hydrolase, family 3, N-terminal domain"/>
    <property type="match status" value="1"/>
</dbReference>
<dbReference type="RefSeq" id="WP_129877824.1">
    <property type="nucleotide sequence ID" value="NZ_SEWG01000007.1"/>
</dbReference>
<keyword evidence="6" id="KW-0732">Signal</keyword>
<feature type="domain" description="Glycoside hydrolase family 3 N-terminal" evidence="7">
    <location>
        <begin position="50"/>
        <end position="363"/>
    </location>
</feature>
<reference evidence="8 9" key="1">
    <citation type="submission" date="2019-02" db="EMBL/GenBank/DDBJ databases">
        <title>Bacterial novel species Mucilaginibacter sp. 17JY9-4 isolated from soil.</title>
        <authorList>
            <person name="Jung H.-Y."/>
        </authorList>
    </citation>
    <scope>NUCLEOTIDE SEQUENCE [LARGE SCALE GENOMIC DNA]</scope>
    <source>
        <strain evidence="8 9">17JY9-4</strain>
    </source>
</reference>
<dbReference type="OrthoDB" id="9805821at2"/>
<evidence type="ECO:0000256" key="5">
    <source>
        <dbReference type="ARBA" id="ARBA00023295"/>
    </source>
</evidence>
<dbReference type="GO" id="GO:0005975">
    <property type="term" value="P:carbohydrate metabolic process"/>
    <property type="evidence" value="ECO:0007669"/>
    <property type="project" value="InterPro"/>
</dbReference>
<evidence type="ECO:0000313" key="9">
    <source>
        <dbReference type="Proteomes" id="UP000293331"/>
    </source>
</evidence>
<dbReference type="GO" id="GO:0004563">
    <property type="term" value="F:beta-N-acetylhexosaminidase activity"/>
    <property type="evidence" value="ECO:0007669"/>
    <property type="project" value="UniProtKB-EC"/>
</dbReference>
<evidence type="ECO:0000256" key="1">
    <source>
        <dbReference type="ARBA" id="ARBA00001231"/>
    </source>
</evidence>
<feature type="signal peptide" evidence="6">
    <location>
        <begin position="1"/>
        <end position="24"/>
    </location>
</feature>
<comment type="caution">
    <text evidence="8">The sequence shown here is derived from an EMBL/GenBank/DDBJ whole genome shotgun (WGS) entry which is preliminary data.</text>
</comment>
<dbReference type="EMBL" id="SEWG01000007">
    <property type="protein sequence ID" value="RYU87355.1"/>
    <property type="molecule type" value="Genomic_DNA"/>
</dbReference>
<feature type="chain" id="PRO_5020609374" description="beta-N-acetylhexosaminidase" evidence="6">
    <location>
        <begin position="25"/>
        <end position="573"/>
    </location>
</feature>
<keyword evidence="9" id="KW-1185">Reference proteome</keyword>
<dbReference type="PRINTS" id="PR00133">
    <property type="entry name" value="GLHYDRLASE3"/>
</dbReference>
<evidence type="ECO:0000256" key="3">
    <source>
        <dbReference type="ARBA" id="ARBA00012663"/>
    </source>
</evidence>
<dbReference type="InterPro" id="IPR017853">
    <property type="entry name" value="GH"/>
</dbReference>
<dbReference type="InterPro" id="IPR036881">
    <property type="entry name" value="Glyco_hydro_3_C_sf"/>
</dbReference>
<dbReference type="SUPFAM" id="SSF51445">
    <property type="entry name" value="(Trans)glycosidases"/>
    <property type="match status" value="1"/>
</dbReference>
<accession>A0A4Q5LK14</accession>
<name>A0A4Q5LK14_9SPHI</name>
<sequence length="573" mass="63624">MKQKIYRSFFLLFIVSFFVQSSFAQKTSFIKSLSEQNNWVDSVYKKMSRKERIGQLFYVRAHTNKGKAYEDSVAKVIQDEHIGGLVFFQGGPVRHANLINVYQKLSKVPLLIAMDGEWGLGMRLDSSTSYPYQMTLGAVQDNTLIYKMGQMVAYDFKRLGMHINFAPDMDVNNNPNNPVINYRSFGDNKYNVARKGIAYFTGMQDAGLIVFAKHFPGHGDTNVDSHFALPLLPFTRARLDSLEEYPFREAIAAGISGVMIAHMNIPALDTTKNLPSTLSRPIVTGELKDSLGFKGIVASDAMEMQGVVKDFPNGEADVRAFLAGNDLIELSVNSVNGAKLINKAIRKKKITKEEFEAKVKKLLAAKYWAGLSNYKPANSVNIIKDINRPAAAELFQQLSDAAITVLKGDSRTLRQDPFKKTAIISIGVDRPTVFQLELSKWYANSMIFLVGKNTSLTDMNRMLQTLKGFDQVFVSIHDTRTRPASKLDYSSDVKYLIAALAARPNVVTSVFANPYTIAGLPGIEKSAGLIEGYQKDDAMQRSAVKVITGLMKPRGKLPVSVNTFFPTGTGMSF</sequence>
<dbReference type="InterPro" id="IPR001764">
    <property type="entry name" value="Glyco_hydro_3_N"/>
</dbReference>
<evidence type="ECO:0000259" key="7">
    <source>
        <dbReference type="Pfam" id="PF00933"/>
    </source>
</evidence>
<comment type="catalytic activity">
    <reaction evidence="1">
        <text>Hydrolysis of terminal non-reducing N-acetyl-D-hexosamine residues in N-acetyl-beta-D-hexosaminides.</text>
        <dbReference type="EC" id="3.2.1.52"/>
    </reaction>
</comment>
<dbReference type="Proteomes" id="UP000293331">
    <property type="component" value="Unassembled WGS sequence"/>
</dbReference>
<keyword evidence="4 8" id="KW-0378">Hydrolase</keyword>
<dbReference type="PANTHER" id="PTHR30480">
    <property type="entry name" value="BETA-HEXOSAMINIDASE-RELATED"/>
    <property type="match status" value="1"/>
</dbReference>
<dbReference type="PANTHER" id="PTHR30480:SF13">
    <property type="entry name" value="BETA-HEXOSAMINIDASE"/>
    <property type="match status" value="1"/>
</dbReference>
<organism evidence="8 9">
    <name type="scientific">Mucilaginibacter terrigena</name>
    <dbReference type="NCBI Taxonomy" id="2492395"/>
    <lineage>
        <taxon>Bacteria</taxon>
        <taxon>Pseudomonadati</taxon>
        <taxon>Bacteroidota</taxon>
        <taxon>Sphingobacteriia</taxon>
        <taxon>Sphingobacteriales</taxon>
        <taxon>Sphingobacteriaceae</taxon>
        <taxon>Mucilaginibacter</taxon>
    </lineage>
</organism>
<dbReference type="GO" id="GO:0009254">
    <property type="term" value="P:peptidoglycan turnover"/>
    <property type="evidence" value="ECO:0007669"/>
    <property type="project" value="TreeGrafter"/>
</dbReference>
<dbReference type="InterPro" id="IPR050226">
    <property type="entry name" value="NagZ_Beta-hexosaminidase"/>
</dbReference>
<dbReference type="SUPFAM" id="SSF52279">
    <property type="entry name" value="Beta-D-glucan exohydrolase, C-terminal domain"/>
    <property type="match status" value="1"/>
</dbReference>
<dbReference type="Gene3D" id="3.40.50.1700">
    <property type="entry name" value="Glycoside hydrolase family 3 C-terminal domain"/>
    <property type="match status" value="1"/>
</dbReference>
<gene>
    <name evidence="8" type="ORF">EWM62_16735</name>
</gene>
<dbReference type="InterPro" id="IPR036962">
    <property type="entry name" value="Glyco_hydro_3_N_sf"/>
</dbReference>
<proteinExistence type="inferred from homology"/>
<dbReference type="EC" id="3.2.1.52" evidence="3"/>
<evidence type="ECO:0000313" key="8">
    <source>
        <dbReference type="EMBL" id="RYU87355.1"/>
    </source>
</evidence>
<evidence type="ECO:0000256" key="4">
    <source>
        <dbReference type="ARBA" id="ARBA00022801"/>
    </source>
</evidence>
<dbReference type="AlphaFoldDB" id="A0A4Q5LK14"/>
<evidence type="ECO:0000256" key="2">
    <source>
        <dbReference type="ARBA" id="ARBA00005336"/>
    </source>
</evidence>